<name>A0A9P4Y2D0_CRYP1</name>
<dbReference type="PROSITE" id="PS51186">
    <property type="entry name" value="GNAT"/>
    <property type="match status" value="1"/>
</dbReference>
<feature type="domain" description="N-acetyltransferase" evidence="3">
    <location>
        <begin position="4"/>
        <end position="178"/>
    </location>
</feature>
<evidence type="ECO:0000313" key="4">
    <source>
        <dbReference type="EMBL" id="KAF3765729.1"/>
    </source>
</evidence>
<sequence length="187" mass="20536">MSDLSFRKATPSDVPSLLKLVQSAYRGEASREGWTTEADLVVDDRIDEPGLLAKINQPHGRVLITFAAASSPAGSEPLACCEVTALEGSSESATLGLFAVNPKLQNGGIGRRVLAEAERCARDEMGITAMEMNVVWSRAELLAWYERRGYKVVEGETRPFPYDHLPNGRAGALRQDLYFKVLRKQLV</sequence>
<dbReference type="SUPFAM" id="SSF55729">
    <property type="entry name" value="Acyl-CoA N-acyltransferases (Nat)"/>
    <property type="match status" value="1"/>
</dbReference>
<dbReference type="GeneID" id="63836009"/>
<dbReference type="PANTHER" id="PTHR43877">
    <property type="entry name" value="AMINOALKYLPHOSPHONATE N-ACETYLTRANSFERASE-RELATED-RELATED"/>
    <property type="match status" value="1"/>
</dbReference>
<dbReference type="InterPro" id="IPR050832">
    <property type="entry name" value="Bact_Acetyltransf"/>
</dbReference>
<dbReference type="GO" id="GO:0016747">
    <property type="term" value="F:acyltransferase activity, transferring groups other than amino-acyl groups"/>
    <property type="evidence" value="ECO:0007669"/>
    <property type="project" value="InterPro"/>
</dbReference>
<comment type="caution">
    <text evidence="4">The sequence shown here is derived from an EMBL/GenBank/DDBJ whole genome shotgun (WGS) entry which is preliminary data.</text>
</comment>
<organism evidence="4 5">
    <name type="scientific">Cryphonectria parasitica (strain ATCC 38755 / EP155)</name>
    <dbReference type="NCBI Taxonomy" id="660469"/>
    <lineage>
        <taxon>Eukaryota</taxon>
        <taxon>Fungi</taxon>
        <taxon>Dikarya</taxon>
        <taxon>Ascomycota</taxon>
        <taxon>Pezizomycotina</taxon>
        <taxon>Sordariomycetes</taxon>
        <taxon>Sordariomycetidae</taxon>
        <taxon>Diaporthales</taxon>
        <taxon>Cryphonectriaceae</taxon>
        <taxon>Cryphonectria-Endothia species complex</taxon>
        <taxon>Cryphonectria</taxon>
    </lineage>
</organism>
<dbReference type="Proteomes" id="UP000803844">
    <property type="component" value="Unassembled WGS sequence"/>
</dbReference>
<evidence type="ECO:0000313" key="5">
    <source>
        <dbReference type="Proteomes" id="UP000803844"/>
    </source>
</evidence>
<dbReference type="Gene3D" id="3.40.630.30">
    <property type="match status" value="1"/>
</dbReference>
<dbReference type="RefSeq" id="XP_040776690.1">
    <property type="nucleotide sequence ID" value="XM_040918880.1"/>
</dbReference>
<dbReference type="AlphaFoldDB" id="A0A9P4Y2D0"/>
<keyword evidence="2" id="KW-0012">Acyltransferase</keyword>
<evidence type="ECO:0000256" key="1">
    <source>
        <dbReference type="ARBA" id="ARBA00022679"/>
    </source>
</evidence>
<reference evidence="4" key="1">
    <citation type="journal article" date="2020" name="Phytopathology">
        <title>Genome sequence of the chestnut blight fungus Cryphonectria parasitica EP155: A fundamental resource for an archetypical invasive plant pathogen.</title>
        <authorList>
            <person name="Crouch J.A."/>
            <person name="Dawe A."/>
            <person name="Aerts A."/>
            <person name="Barry K."/>
            <person name="Churchill A.C.L."/>
            <person name="Grimwood J."/>
            <person name="Hillman B."/>
            <person name="Milgroom M.G."/>
            <person name="Pangilinan J."/>
            <person name="Smith M."/>
            <person name="Salamov A."/>
            <person name="Schmutz J."/>
            <person name="Yadav J."/>
            <person name="Grigoriev I.V."/>
            <person name="Nuss D."/>
        </authorList>
    </citation>
    <scope>NUCLEOTIDE SEQUENCE</scope>
    <source>
        <strain evidence="4">EP155</strain>
    </source>
</reference>
<dbReference type="CDD" id="cd04301">
    <property type="entry name" value="NAT_SF"/>
    <property type="match status" value="1"/>
</dbReference>
<gene>
    <name evidence="4" type="ORF">M406DRAFT_289956</name>
</gene>
<dbReference type="Pfam" id="PF13508">
    <property type="entry name" value="Acetyltransf_7"/>
    <property type="match status" value="1"/>
</dbReference>
<dbReference type="InterPro" id="IPR016181">
    <property type="entry name" value="Acyl_CoA_acyltransferase"/>
</dbReference>
<evidence type="ECO:0000259" key="3">
    <source>
        <dbReference type="PROSITE" id="PS51186"/>
    </source>
</evidence>
<dbReference type="InterPro" id="IPR000182">
    <property type="entry name" value="GNAT_dom"/>
</dbReference>
<proteinExistence type="predicted"/>
<keyword evidence="1" id="KW-0808">Transferase</keyword>
<dbReference type="EMBL" id="MU032347">
    <property type="protein sequence ID" value="KAF3765729.1"/>
    <property type="molecule type" value="Genomic_DNA"/>
</dbReference>
<accession>A0A9P4Y2D0</accession>
<protein>
    <submittedName>
        <fullName evidence="4">Acyl-CoA N-acyltransferase</fullName>
    </submittedName>
</protein>
<evidence type="ECO:0000256" key="2">
    <source>
        <dbReference type="ARBA" id="ARBA00023315"/>
    </source>
</evidence>
<dbReference type="OrthoDB" id="5689at2759"/>
<dbReference type="PANTHER" id="PTHR43877:SF1">
    <property type="entry name" value="ACETYLTRANSFERASE"/>
    <property type="match status" value="1"/>
</dbReference>
<keyword evidence="5" id="KW-1185">Reference proteome</keyword>